<keyword evidence="5" id="KW-1133">Transmembrane helix</keyword>
<feature type="domain" description="Cadherin" evidence="8">
    <location>
        <begin position="2"/>
        <end position="94"/>
    </location>
</feature>
<proteinExistence type="predicted"/>
<dbReference type="PROSITE" id="PS50268">
    <property type="entry name" value="CADHERIN_2"/>
    <property type="match status" value="2"/>
</dbReference>
<evidence type="ECO:0000256" key="5">
    <source>
        <dbReference type="ARBA" id="ARBA00022989"/>
    </source>
</evidence>
<evidence type="ECO:0000313" key="9">
    <source>
        <dbReference type="EMBL" id="KAL3050046.1"/>
    </source>
</evidence>
<name>A0ABD2G7Y9_PAGBO</name>
<organism evidence="9 10">
    <name type="scientific">Pagothenia borchgrevinki</name>
    <name type="common">Bald rockcod</name>
    <name type="synonym">Trematomus borchgrevinki</name>
    <dbReference type="NCBI Taxonomy" id="8213"/>
    <lineage>
        <taxon>Eukaryota</taxon>
        <taxon>Metazoa</taxon>
        <taxon>Chordata</taxon>
        <taxon>Craniata</taxon>
        <taxon>Vertebrata</taxon>
        <taxon>Euteleostomi</taxon>
        <taxon>Actinopterygii</taxon>
        <taxon>Neopterygii</taxon>
        <taxon>Teleostei</taxon>
        <taxon>Neoteleostei</taxon>
        <taxon>Acanthomorphata</taxon>
        <taxon>Eupercaria</taxon>
        <taxon>Perciformes</taxon>
        <taxon>Notothenioidei</taxon>
        <taxon>Nototheniidae</taxon>
        <taxon>Pagothenia</taxon>
    </lineage>
</organism>
<evidence type="ECO:0000259" key="8">
    <source>
        <dbReference type="PROSITE" id="PS50268"/>
    </source>
</evidence>
<dbReference type="FunFam" id="2.60.40.60:FF:000104">
    <property type="entry name" value="cadherin-23 isoform X1"/>
    <property type="match status" value="1"/>
</dbReference>
<keyword evidence="6" id="KW-0472">Membrane</keyword>
<feature type="domain" description="Cadherin" evidence="8">
    <location>
        <begin position="96"/>
        <end position="187"/>
    </location>
</feature>
<keyword evidence="2" id="KW-0812">Transmembrane</keyword>
<keyword evidence="10" id="KW-1185">Reference proteome</keyword>
<dbReference type="EMBL" id="JBIYXZ010002081">
    <property type="protein sequence ID" value="KAL3050046.1"/>
    <property type="molecule type" value="Genomic_DNA"/>
</dbReference>
<keyword evidence="3" id="KW-0677">Repeat</keyword>
<dbReference type="InterPro" id="IPR015919">
    <property type="entry name" value="Cadherin-like_sf"/>
</dbReference>
<keyword evidence="4 7" id="KW-0106">Calcium</keyword>
<evidence type="ECO:0000256" key="3">
    <source>
        <dbReference type="ARBA" id="ARBA00022737"/>
    </source>
</evidence>
<dbReference type="AlphaFoldDB" id="A0ABD2G7Y9"/>
<dbReference type="InterPro" id="IPR002126">
    <property type="entry name" value="Cadherin-like_dom"/>
</dbReference>
<accession>A0ABD2G7Y9</accession>
<protein>
    <recommendedName>
        <fullName evidence="8">Cadherin domain-containing protein</fullName>
    </recommendedName>
</protein>
<evidence type="ECO:0000256" key="4">
    <source>
        <dbReference type="ARBA" id="ARBA00022837"/>
    </source>
</evidence>
<reference evidence="9 10" key="2">
    <citation type="journal article" date="2024" name="G3 (Bethesda)">
        <title>The genome of the cryopelagic Antarctic bald notothen, Trematomus borchgrevinki.</title>
        <authorList>
            <person name="Rayamajhi N."/>
            <person name="Rivera-Colon A.G."/>
            <person name="Minhas B.F."/>
            <person name="Cheng C.C."/>
            <person name="Catchen J.M."/>
        </authorList>
    </citation>
    <scope>NUCLEOTIDE SEQUENCE [LARGE SCALE GENOMIC DNA]</scope>
    <source>
        <strain evidence="9">AGRC-2024</strain>
    </source>
</reference>
<dbReference type="InterPro" id="IPR020894">
    <property type="entry name" value="Cadherin_CS"/>
</dbReference>
<dbReference type="FunFam" id="2.60.40.60:FF:000173">
    <property type="entry name" value="Cadherin 23"/>
    <property type="match status" value="1"/>
</dbReference>
<dbReference type="SUPFAM" id="SSF49313">
    <property type="entry name" value="Cadherin-like"/>
    <property type="match status" value="2"/>
</dbReference>
<dbReference type="GO" id="GO:0007155">
    <property type="term" value="P:cell adhesion"/>
    <property type="evidence" value="ECO:0007669"/>
    <property type="project" value="UniProtKB-KW"/>
</dbReference>
<dbReference type="PANTHER" id="PTHR24026:SF126">
    <property type="entry name" value="PROTOCADHERIN FAT 4"/>
    <property type="match status" value="1"/>
</dbReference>
<comment type="subcellular location">
    <subcellularLocation>
        <location evidence="1">Membrane</location>
    </subcellularLocation>
</comment>
<evidence type="ECO:0000256" key="6">
    <source>
        <dbReference type="ARBA" id="ARBA00023136"/>
    </source>
</evidence>
<evidence type="ECO:0000256" key="1">
    <source>
        <dbReference type="ARBA" id="ARBA00004370"/>
    </source>
</evidence>
<evidence type="ECO:0000313" key="10">
    <source>
        <dbReference type="Proteomes" id="UP001619887"/>
    </source>
</evidence>
<gene>
    <name evidence="9" type="ORF">OYC64_012158</name>
</gene>
<reference evidence="9 10" key="1">
    <citation type="journal article" date="2022" name="G3 (Bethesda)">
        <title>Evaluating Illumina-, Nanopore-, and PacBio-based genome assembly strategies with the bald notothen, Trematomus borchgrevinki.</title>
        <authorList>
            <person name="Rayamajhi N."/>
            <person name="Cheng C.C."/>
            <person name="Catchen J.M."/>
        </authorList>
    </citation>
    <scope>NUCLEOTIDE SEQUENCE [LARGE SCALE GENOMIC DNA]</scope>
    <source>
        <strain evidence="9">AGRC-2024</strain>
    </source>
</reference>
<evidence type="ECO:0000256" key="7">
    <source>
        <dbReference type="PROSITE-ProRule" id="PRU00043"/>
    </source>
</evidence>
<dbReference type="CDD" id="cd11304">
    <property type="entry name" value="Cadherin_repeat"/>
    <property type="match status" value="2"/>
</dbReference>
<dbReference type="PANTHER" id="PTHR24026">
    <property type="entry name" value="FAT ATYPICAL CADHERIN-RELATED"/>
    <property type="match status" value="1"/>
</dbReference>
<dbReference type="SMART" id="SM00112">
    <property type="entry name" value="CA"/>
    <property type="match status" value="2"/>
</dbReference>
<dbReference type="GO" id="GO:0005886">
    <property type="term" value="C:plasma membrane"/>
    <property type="evidence" value="ECO:0007669"/>
    <property type="project" value="UniProtKB-SubCell"/>
</dbReference>
<dbReference type="GO" id="GO:0009653">
    <property type="term" value="P:anatomical structure morphogenesis"/>
    <property type="evidence" value="ECO:0007669"/>
    <property type="project" value="UniProtKB-ARBA"/>
</dbReference>
<dbReference type="Proteomes" id="UP001619887">
    <property type="component" value="Unassembled WGS sequence"/>
</dbReference>
<comment type="caution">
    <text evidence="9">The sequence shown here is derived from an EMBL/GenBank/DDBJ whole genome shotgun (WGS) entry which is preliminary data.</text>
</comment>
<dbReference type="Gene3D" id="2.60.40.60">
    <property type="entry name" value="Cadherins"/>
    <property type="match status" value="2"/>
</dbReference>
<dbReference type="GO" id="GO:0005509">
    <property type="term" value="F:calcium ion binding"/>
    <property type="evidence" value="ECO:0007669"/>
    <property type="project" value="UniProtKB-UniRule"/>
</dbReference>
<dbReference type="PROSITE" id="PS00232">
    <property type="entry name" value="CADHERIN_1"/>
    <property type="match status" value="1"/>
</dbReference>
<sequence length="232" mass="25197">MGKKVAVVLGRDRDAGLNGLVNFTLVAGNMEDVFKIKTVNNTYGEVFVNAPLDRESVDRYLLKVRAIDGGSPPRYSDHSLTINILDINDNAPVIESLKGYNVSISENVGGGTSVLRVIATDQDIGPNAMLFYYITAGNQDLTFRMDRVTGEMVTRPAPPDRERQQEYRLTVTVEDDGTPPLSSPSGVHHLRGTQAEQPCSVCNGSLGMKCSTALCGDSFGDPPAERNNDFKD</sequence>
<dbReference type="Pfam" id="PF00028">
    <property type="entry name" value="Cadherin"/>
    <property type="match status" value="2"/>
</dbReference>
<dbReference type="PRINTS" id="PR00205">
    <property type="entry name" value="CADHERIN"/>
</dbReference>
<evidence type="ECO:0000256" key="2">
    <source>
        <dbReference type="ARBA" id="ARBA00022692"/>
    </source>
</evidence>